<accession>A0A150GQW8</accession>
<organism evidence="1 2">
    <name type="scientific">Gonium pectorale</name>
    <name type="common">Green alga</name>
    <dbReference type="NCBI Taxonomy" id="33097"/>
    <lineage>
        <taxon>Eukaryota</taxon>
        <taxon>Viridiplantae</taxon>
        <taxon>Chlorophyta</taxon>
        <taxon>core chlorophytes</taxon>
        <taxon>Chlorophyceae</taxon>
        <taxon>CS clade</taxon>
        <taxon>Chlamydomonadales</taxon>
        <taxon>Volvocaceae</taxon>
        <taxon>Gonium</taxon>
    </lineage>
</organism>
<evidence type="ECO:0000313" key="1">
    <source>
        <dbReference type="EMBL" id="KXZ52266.1"/>
    </source>
</evidence>
<keyword evidence="2" id="KW-1185">Reference proteome</keyword>
<dbReference type="Proteomes" id="UP000075714">
    <property type="component" value="Unassembled WGS sequence"/>
</dbReference>
<dbReference type="EMBL" id="LSYV01000011">
    <property type="protein sequence ID" value="KXZ52266.1"/>
    <property type="molecule type" value="Genomic_DNA"/>
</dbReference>
<evidence type="ECO:0000313" key="2">
    <source>
        <dbReference type="Proteomes" id="UP000075714"/>
    </source>
</evidence>
<gene>
    <name evidence="1" type="ORF">GPECTOR_10g897</name>
</gene>
<sequence>MRCLSRDKQLRICSVVVQLAASDAAPWQRVEDVMANPNSGCQDAVAATLTTLNLTELREVVRELWNAPPPFAYGPIAREGLRDVLSRRQPSKSRGSWTWPDLQRLPREELEALLGAWWASFFWDRLLCDDLDGEYGRMDEAVGRLSPKLAAVVRRSAWPGAPSDKLTAAVVHLVTSAGNERASPPYKPYTVEKLVELRRTVQHKLLEVVAKKGTAAAGRSKTILAIAQDLLEFAKGR</sequence>
<reference evidence="2" key="1">
    <citation type="journal article" date="2016" name="Nat. Commun.">
        <title>The Gonium pectorale genome demonstrates co-option of cell cycle regulation during the evolution of multicellularity.</title>
        <authorList>
            <person name="Hanschen E.R."/>
            <person name="Marriage T.N."/>
            <person name="Ferris P.J."/>
            <person name="Hamaji T."/>
            <person name="Toyoda A."/>
            <person name="Fujiyama A."/>
            <person name="Neme R."/>
            <person name="Noguchi H."/>
            <person name="Minakuchi Y."/>
            <person name="Suzuki M."/>
            <person name="Kawai-Toyooka H."/>
            <person name="Smith D.R."/>
            <person name="Sparks H."/>
            <person name="Anderson J."/>
            <person name="Bakaric R."/>
            <person name="Luria V."/>
            <person name="Karger A."/>
            <person name="Kirschner M.W."/>
            <person name="Durand P.M."/>
            <person name="Michod R.E."/>
            <person name="Nozaki H."/>
            <person name="Olson B.J."/>
        </authorList>
    </citation>
    <scope>NUCLEOTIDE SEQUENCE [LARGE SCALE GENOMIC DNA]</scope>
    <source>
        <strain evidence="2">NIES-2863</strain>
    </source>
</reference>
<protein>
    <submittedName>
        <fullName evidence="1">Uncharacterized protein</fullName>
    </submittedName>
</protein>
<dbReference type="AlphaFoldDB" id="A0A150GQW8"/>
<proteinExistence type="predicted"/>
<name>A0A150GQW8_GONPE</name>
<comment type="caution">
    <text evidence="1">The sequence shown here is derived from an EMBL/GenBank/DDBJ whole genome shotgun (WGS) entry which is preliminary data.</text>
</comment>